<protein>
    <submittedName>
        <fullName evidence="2">Uncharacterized protein</fullName>
    </submittedName>
</protein>
<organism evidence="2 3">
    <name type="scientific">Linum trigynum</name>
    <dbReference type="NCBI Taxonomy" id="586398"/>
    <lineage>
        <taxon>Eukaryota</taxon>
        <taxon>Viridiplantae</taxon>
        <taxon>Streptophyta</taxon>
        <taxon>Embryophyta</taxon>
        <taxon>Tracheophyta</taxon>
        <taxon>Spermatophyta</taxon>
        <taxon>Magnoliopsida</taxon>
        <taxon>eudicotyledons</taxon>
        <taxon>Gunneridae</taxon>
        <taxon>Pentapetalae</taxon>
        <taxon>rosids</taxon>
        <taxon>fabids</taxon>
        <taxon>Malpighiales</taxon>
        <taxon>Linaceae</taxon>
        <taxon>Linum</taxon>
    </lineage>
</organism>
<proteinExistence type="predicted"/>
<sequence length="123" mass="13972">MITPLSQPSYQSTRVFSSDLPSPSCVPESQELERQMDSFPFDIASLEEASLEMGYLFSLGHEEGFDQVKKIIIDKAQDTHQKKFRSSRTKLEMERRRLEPITAPISGPRKRKSKVGVLTNGIQ</sequence>
<feature type="region of interest" description="Disordered" evidence="1">
    <location>
        <begin position="1"/>
        <end position="31"/>
    </location>
</feature>
<keyword evidence="3" id="KW-1185">Reference proteome</keyword>
<dbReference type="AlphaFoldDB" id="A0AAV2FI86"/>
<dbReference type="Proteomes" id="UP001497516">
    <property type="component" value="Chromosome 6"/>
</dbReference>
<feature type="region of interest" description="Disordered" evidence="1">
    <location>
        <begin position="101"/>
        <end position="123"/>
    </location>
</feature>
<accession>A0AAV2FI86</accession>
<dbReference type="EMBL" id="OZ034819">
    <property type="protein sequence ID" value="CAL1397938.1"/>
    <property type="molecule type" value="Genomic_DNA"/>
</dbReference>
<feature type="compositionally biased region" description="Polar residues" evidence="1">
    <location>
        <begin position="1"/>
        <end position="21"/>
    </location>
</feature>
<name>A0AAV2FI86_9ROSI</name>
<evidence type="ECO:0000256" key="1">
    <source>
        <dbReference type="SAM" id="MobiDB-lite"/>
    </source>
</evidence>
<evidence type="ECO:0000313" key="2">
    <source>
        <dbReference type="EMBL" id="CAL1397938.1"/>
    </source>
</evidence>
<reference evidence="2 3" key="1">
    <citation type="submission" date="2024-04" db="EMBL/GenBank/DDBJ databases">
        <authorList>
            <person name="Fracassetti M."/>
        </authorList>
    </citation>
    <scope>NUCLEOTIDE SEQUENCE [LARGE SCALE GENOMIC DNA]</scope>
</reference>
<gene>
    <name evidence="2" type="ORF">LTRI10_LOCUS38202</name>
</gene>
<evidence type="ECO:0000313" key="3">
    <source>
        <dbReference type="Proteomes" id="UP001497516"/>
    </source>
</evidence>